<evidence type="ECO:0000256" key="2">
    <source>
        <dbReference type="SAM" id="SignalP"/>
    </source>
</evidence>
<evidence type="ECO:0000313" key="4">
    <source>
        <dbReference type="Proteomes" id="UP001595834"/>
    </source>
</evidence>
<dbReference type="PANTHER" id="PTHR44103">
    <property type="entry name" value="PROPROTEIN CONVERTASE P"/>
    <property type="match status" value="1"/>
</dbReference>
<accession>A0ABV9UDA8</accession>
<reference evidence="4" key="1">
    <citation type="journal article" date="2019" name="Int. J. Syst. Evol. Microbiol.">
        <title>The Global Catalogue of Microorganisms (GCM) 10K type strain sequencing project: providing services to taxonomists for standard genome sequencing and annotation.</title>
        <authorList>
            <consortium name="The Broad Institute Genomics Platform"/>
            <consortium name="The Broad Institute Genome Sequencing Center for Infectious Disease"/>
            <person name="Wu L."/>
            <person name="Ma J."/>
        </authorList>
    </citation>
    <scope>NUCLEOTIDE SEQUENCE [LARGE SCALE GENOMIC DNA]</scope>
    <source>
        <strain evidence="4">CCM 7224</strain>
    </source>
</reference>
<dbReference type="InterPro" id="IPR013517">
    <property type="entry name" value="FG-GAP"/>
</dbReference>
<name>A0ABV9UDA8_9ACTN</name>
<dbReference type="PANTHER" id="PTHR44103:SF1">
    <property type="entry name" value="PROPROTEIN CONVERTASE P"/>
    <property type="match status" value="1"/>
</dbReference>
<gene>
    <name evidence="3" type="ORF">ACFPFX_01495</name>
</gene>
<feature type="chain" id="PRO_5045456628" evidence="2">
    <location>
        <begin position="29"/>
        <end position="544"/>
    </location>
</feature>
<dbReference type="RefSeq" id="WP_344372423.1">
    <property type="nucleotide sequence ID" value="NZ_BAAASQ010000005.1"/>
</dbReference>
<dbReference type="InterPro" id="IPR028994">
    <property type="entry name" value="Integrin_alpha_N"/>
</dbReference>
<protein>
    <submittedName>
        <fullName evidence="3">VCBS repeat-containing protein</fullName>
    </submittedName>
</protein>
<dbReference type="SUPFAM" id="SSF69318">
    <property type="entry name" value="Integrin alpha N-terminal domain"/>
    <property type="match status" value="2"/>
</dbReference>
<sequence>MSSRARRIAACTAIAVAAGTLLSTPALAEDKGPGAPKAAATTKVKPRFDVDGDGKGDIVVRSEAGLSTYRNDNGTYVSAPLLTDQSHADINSLMTPGDVTGDGKPDVLWTNPVGELFVLPGGTDKPVRLSTGWNVYDKIVAVGDVTGDGKSDLIARNRTGDVYLFAGKGSIDSPFENGVKVASGWGDYDQIVGVADADGDGVGDVYVRTVTDDLLFIGGTGNAAKPFKAPVALGAGWHSYNQLLSADDQDGDGLSDLLARTESGDLYLYKALGNGAFAAPVLAGRGWQSADVLGNAGGRQAVGKNKFLSMSGDFANEFRRTKNDGQFGISVPWQAGVNGGQFTVGLANSLNDSGEPARLQVADGRLWIDSYGKDAVSLGKGWDAYTSLIGPGDLNGDGHGDLLARDKSGVLWEYLGDGSGTRFYPPERLGAGWNEYNKLVGSGDVNGDGRADLLARDTNGHLWLYPGTGDPQYPFAGRKDLGGGWNGYTRLAAVADATGNGTTDLIAIDASGQGYRYDGQGTYGGKFKPAGFLGGGWNAYNELF</sequence>
<dbReference type="EMBL" id="JBHSIZ010000002">
    <property type="protein sequence ID" value="MFC4954974.1"/>
    <property type="molecule type" value="Genomic_DNA"/>
</dbReference>
<comment type="caution">
    <text evidence="3">The sequence shown here is derived from an EMBL/GenBank/DDBJ whole genome shotgun (WGS) entry which is preliminary data.</text>
</comment>
<organism evidence="3 4">
    <name type="scientific">Streptomyces mauvecolor</name>
    <dbReference type="NCBI Taxonomy" id="58345"/>
    <lineage>
        <taxon>Bacteria</taxon>
        <taxon>Bacillati</taxon>
        <taxon>Actinomycetota</taxon>
        <taxon>Actinomycetes</taxon>
        <taxon>Kitasatosporales</taxon>
        <taxon>Streptomycetaceae</taxon>
        <taxon>Streptomyces</taxon>
    </lineage>
</organism>
<evidence type="ECO:0000313" key="3">
    <source>
        <dbReference type="EMBL" id="MFC4954974.1"/>
    </source>
</evidence>
<dbReference type="Proteomes" id="UP001595834">
    <property type="component" value="Unassembled WGS sequence"/>
</dbReference>
<proteinExistence type="predicted"/>
<keyword evidence="4" id="KW-1185">Reference proteome</keyword>
<evidence type="ECO:0000256" key="1">
    <source>
        <dbReference type="ARBA" id="ARBA00022729"/>
    </source>
</evidence>
<keyword evidence="1 2" id="KW-0732">Signal</keyword>
<feature type="signal peptide" evidence="2">
    <location>
        <begin position="1"/>
        <end position="28"/>
    </location>
</feature>
<dbReference type="Pfam" id="PF13517">
    <property type="entry name" value="FG-GAP_3"/>
    <property type="match status" value="3"/>
</dbReference>